<accession>A0AAJ0BJY2</accession>
<name>A0AAJ0BJY2_9PEZI</name>
<dbReference type="AlphaFoldDB" id="A0AAJ0BJY2"/>
<protein>
    <submittedName>
        <fullName evidence="1">Uncharacterized protein</fullName>
    </submittedName>
</protein>
<sequence>MTGLLLLTCLSDGWRYGFFTAISTLEEGSTWTGQVFHDIQGAVFEQHDWTVATDDVSVRRWNDLFFTAISTLAKGPRGQHKHLLDVSSIRHSDFNLLVWRANVDKGTGISRHAEVEDLNRYEARNHCNFYSGGGHVCSSTTRLRVGRGNLHRPSVQLLHGRSGSLEEDIEGISYSAHHTCTICHASFSSFCRGMVGLSYKWASLHWASKAART</sequence>
<dbReference type="Proteomes" id="UP001239445">
    <property type="component" value="Unassembled WGS sequence"/>
</dbReference>
<gene>
    <name evidence="1" type="ORF">QBC47DRAFT_102389</name>
</gene>
<organism evidence="1 2">
    <name type="scientific">Echria macrotheca</name>
    <dbReference type="NCBI Taxonomy" id="438768"/>
    <lineage>
        <taxon>Eukaryota</taxon>
        <taxon>Fungi</taxon>
        <taxon>Dikarya</taxon>
        <taxon>Ascomycota</taxon>
        <taxon>Pezizomycotina</taxon>
        <taxon>Sordariomycetes</taxon>
        <taxon>Sordariomycetidae</taxon>
        <taxon>Sordariales</taxon>
        <taxon>Schizotheciaceae</taxon>
        <taxon>Echria</taxon>
    </lineage>
</organism>
<evidence type="ECO:0000313" key="2">
    <source>
        <dbReference type="Proteomes" id="UP001239445"/>
    </source>
</evidence>
<comment type="caution">
    <text evidence="1">The sequence shown here is derived from an EMBL/GenBank/DDBJ whole genome shotgun (WGS) entry which is preliminary data.</text>
</comment>
<proteinExistence type="predicted"/>
<reference evidence="1" key="1">
    <citation type="submission" date="2023-06" db="EMBL/GenBank/DDBJ databases">
        <title>Genome-scale phylogeny and comparative genomics of the fungal order Sordariales.</title>
        <authorList>
            <consortium name="Lawrence Berkeley National Laboratory"/>
            <person name="Hensen N."/>
            <person name="Bonometti L."/>
            <person name="Westerberg I."/>
            <person name="Brannstrom I.O."/>
            <person name="Guillou S."/>
            <person name="Cros-Aarteil S."/>
            <person name="Calhoun S."/>
            <person name="Haridas S."/>
            <person name="Kuo A."/>
            <person name="Mondo S."/>
            <person name="Pangilinan J."/>
            <person name="Riley R."/>
            <person name="Labutti K."/>
            <person name="Andreopoulos B."/>
            <person name="Lipzen A."/>
            <person name="Chen C."/>
            <person name="Yanf M."/>
            <person name="Daum C."/>
            <person name="Ng V."/>
            <person name="Clum A."/>
            <person name="Steindorff A."/>
            <person name="Ohm R."/>
            <person name="Martin F."/>
            <person name="Silar P."/>
            <person name="Natvig D."/>
            <person name="Lalanne C."/>
            <person name="Gautier V."/>
            <person name="Ament-Velasquez S.L."/>
            <person name="Kruys A."/>
            <person name="Hutchinson M.I."/>
            <person name="Powell A.J."/>
            <person name="Barry K."/>
            <person name="Miller A.N."/>
            <person name="Grigoriev I.V."/>
            <person name="Debuchy R."/>
            <person name="Gladieux P."/>
            <person name="Thoren M.H."/>
            <person name="Johannesson H."/>
        </authorList>
    </citation>
    <scope>NUCLEOTIDE SEQUENCE</scope>
    <source>
        <strain evidence="1">PSN4</strain>
    </source>
</reference>
<keyword evidence="2" id="KW-1185">Reference proteome</keyword>
<evidence type="ECO:0000313" key="1">
    <source>
        <dbReference type="EMBL" id="KAK1759310.1"/>
    </source>
</evidence>
<dbReference type="EMBL" id="MU839828">
    <property type="protein sequence ID" value="KAK1759310.1"/>
    <property type="molecule type" value="Genomic_DNA"/>
</dbReference>